<dbReference type="SMART" id="SM00387">
    <property type="entry name" value="HATPase_c"/>
    <property type="match status" value="1"/>
</dbReference>
<dbReference type="InterPro" id="IPR003660">
    <property type="entry name" value="HAMP_dom"/>
</dbReference>
<evidence type="ECO:0000256" key="9">
    <source>
        <dbReference type="ARBA" id="ARBA00023012"/>
    </source>
</evidence>
<dbReference type="PANTHER" id="PTHR45436">
    <property type="entry name" value="SENSOR HISTIDINE KINASE YKOH"/>
    <property type="match status" value="1"/>
</dbReference>
<dbReference type="SMART" id="SM00304">
    <property type="entry name" value="HAMP"/>
    <property type="match status" value="1"/>
</dbReference>
<comment type="subcellular location">
    <subcellularLocation>
        <location evidence="2">Cell membrane</location>
    </subcellularLocation>
</comment>
<dbReference type="Pfam" id="PF00672">
    <property type="entry name" value="HAMP"/>
    <property type="match status" value="1"/>
</dbReference>
<reference evidence="15 16" key="1">
    <citation type="submission" date="2021-03" db="EMBL/GenBank/DDBJ databases">
        <title>Glycomyces sp. nov., a novel actinomycete isolated from soil.</title>
        <authorList>
            <person name="Yang X."/>
            <person name="Xu X."/>
        </authorList>
    </citation>
    <scope>NUCLEOTIDE SEQUENCE [LARGE SCALE GENOMIC DNA]</scope>
    <source>
        <strain evidence="15 16">NEAU-S30</strain>
    </source>
</reference>
<evidence type="ECO:0000256" key="3">
    <source>
        <dbReference type="ARBA" id="ARBA00012438"/>
    </source>
</evidence>
<evidence type="ECO:0000313" key="16">
    <source>
        <dbReference type="Proteomes" id="UP000681341"/>
    </source>
</evidence>
<dbReference type="PRINTS" id="PR00344">
    <property type="entry name" value="BCTRLSENSOR"/>
</dbReference>
<keyword evidence="7 15" id="KW-0418">Kinase</keyword>
<dbReference type="InterPro" id="IPR003594">
    <property type="entry name" value="HATPase_dom"/>
</dbReference>
<evidence type="ECO:0000259" key="14">
    <source>
        <dbReference type="PROSITE" id="PS50885"/>
    </source>
</evidence>
<evidence type="ECO:0000256" key="5">
    <source>
        <dbReference type="ARBA" id="ARBA00022679"/>
    </source>
</evidence>
<dbReference type="CDD" id="cd06225">
    <property type="entry name" value="HAMP"/>
    <property type="match status" value="1"/>
</dbReference>
<keyword evidence="6 11" id="KW-0812">Transmembrane</keyword>
<comment type="caution">
    <text evidence="15">The sequence shown here is derived from an EMBL/GenBank/DDBJ whole genome shotgun (WGS) entry which is preliminary data.</text>
</comment>
<feature type="domain" description="Histidine kinase" evidence="13">
    <location>
        <begin position="246"/>
        <end position="487"/>
    </location>
</feature>
<keyword evidence="5" id="KW-0808">Transferase</keyword>
<dbReference type="SUPFAM" id="SSF158472">
    <property type="entry name" value="HAMP domain-like"/>
    <property type="match status" value="1"/>
</dbReference>
<dbReference type="InterPro" id="IPR036097">
    <property type="entry name" value="HisK_dim/P_sf"/>
</dbReference>
<evidence type="ECO:0000256" key="2">
    <source>
        <dbReference type="ARBA" id="ARBA00004236"/>
    </source>
</evidence>
<dbReference type="Gene3D" id="6.10.340.10">
    <property type="match status" value="1"/>
</dbReference>
<dbReference type="EC" id="2.7.13.3" evidence="3"/>
<dbReference type="EMBL" id="JAGFNP010000004">
    <property type="protein sequence ID" value="MBO3733135.1"/>
    <property type="molecule type" value="Genomic_DNA"/>
</dbReference>
<dbReference type="PROSITE" id="PS50885">
    <property type="entry name" value="HAMP"/>
    <property type="match status" value="1"/>
</dbReference>
<feature type="chain" id="PRO_5047251188" description="histidine kinase" evidence="12">
    <location>
        <begin position="23"/>
        <end position="487"/>
    </location>
</feature>
<evidence type="ECO:0000256" key="4">
    <source>
        <dbReference type="ARBA" id="ARBA00022553"/>
    </source>
</evidence>
<dbReference type="Pfam" id="PF02518">
    <property type="entry name" value="HATPase_c"/>
    <property type="match status" value="1"/>
</dbReference>
<dbReference type="CDD" id="cd00082">
    <property type="entry name" value="HisKA"/>
    <property type="match status" value="1"/>
</dbReference>
<proteinExistence type="predicted"/>
<dbReference type="CDD" id="cd00075">
    <property type="entry name" value="HATPase"/>
    <property type="match status" value="1"/>
</dbReference>
<dbReference type="SUPFAM" id="SSF47384">
    <property type="entry name" value="Homodimeric domain of signal transducing histidine kinase"/>
    <property type="match status" value="1"/>
</dbReference>
<keyword evidence="4" id="KW-0597">Phosphoprotein</keyword>
<dbReference type="InterPro" id="IPR003661">
    <property type="entry name" value="HisK_dim/P_dom"/>
</dbReference>
<feature type="signal peptide" evidence="12">
    <location>
        <begin position="1"/>
        <end position="22"/>
    </location>
</feature>
<keyword evidence="8 11" id="KW-1133">Transmembrane helix</keyword>
<comment type="catalytic activity">
    <reaction evidence="1">
        <text>ATP + protein L-histidine = ADP + protein N-phospho-L-histidine.</text>
        <dbReference type="EC" id="2.7.13.3"/>
    </reaction>
</comment>
<evidence type="ECO:0000256" key="7">
    <source>
        <dbReference type="ARBA" id="ARBA00022777"/>
    </source>
</evidence>
<dbReference type="GO" id="GO:0016301">
    <property type="term" value="F:kinase activity"/>
    <property type="evidence" value="ECO:0007669"/>
    <property type="project" value="UniProtKB-KW"/>
</dbReference>
<dbReference type="InterPro" id="IPR004358">
    <property type="entry name" value="Sig_transdc_His_kin-like_C"/>
</dbReference>
<gene>
    <name evidence="15" type="ORF">J5V16_09900</name>
</gene>
<dbReference type="RefSeq" id="WP_208496015.1">
    <property type="nucleotide sequence ID" value="NZ_JAGFNP010000004.1"/>
</dbReference>
<feature type="transmembrane region" description="Helical" evidence="11">
    <location>
        <begin position="154"/>
        <end position="177"/>
    </location>
</feature>
<dbReference type="InterPro" id="IPR050428">
    <property type="entry name" value="TCS_sensor_his_kinase"/>
</dbReference>
<dbReference type="Proteomes" id="UP000681341">
    <property type="component" value="Unassembled WGS sequence"/>
</dbReference>
<dbReference type="SMART" id="SM00388">
    <property type="entry name" value="HisKA"/>
    <property type="match status" value="1"/>
</dbReference>
<evidence type="ECO:0000256" key="10">
    <source>
        <dbReference type="ARBA" id="ARBA00023136"/>
    </source>
</evidence>
<keyword evidence="9" id="KW-0902">Two-component regulatory system</keyword>
<dbReference type="Pfam" id="PF00512">
    <property type="entry name" value="HisKA"/>
    <property type="match status" value="1"/>
</dbReference>
<evidence type="ECO:0000256" key="12">
    <source>
        <dbReference type="SAM" id="SignalP"/>
    </source>
</evidence>
<feature type="domain" description="HAMP" evidence="14">
    <location>
        <begin position="178"/>
        <end position="231"/>
    </location>
</feature>
<keyword evidence="12" id="KW-0732">Signal</keyword>
<evidence type="ECO:0000256" key="1">
    <source>
        <dbReference type="ARBA" id="ARBA00000085"/>
    </source>
</evidence>
<dbReference type="SUPFAM" id="SSF55874">
    <property type="entry name" value="ATPase domain of HSP90 chaperone/DNA topoisomerase II/histidine kinase"/>
    <property type="match status" value="1"/>
</dbReference>
<protein>
    <recommendedName>
        <fullName evidence="3">histidine kinase</fullName>
        <ecNumber evidence="3">2.7.13.3</ecNumber>
    </recommendedName>
</protein>
<dbReference type="InterPro" id="IPR005467">
    <property type="entry name" value="His_kinase_dom"/>
</dbReference>
<dbReference type="PANTHER" id="PTHR45436:SF5">
    <property type="entry name" value="SENSOR HISTIDINE KINASE TRCS"/>
    <property type="match status" value="1"/>
</dbReference>
<evidence type="ECO:0000256" key="11">
    <source>
        <dbReference type="SAM" id="Phobius"/>
    </source>
</evidence>
<organism evidence="15 16">
    <name type="scientific">Glycomyces niveus</name>
    <dbReference type="NCBI Taxonomy" id="2820287"/>
    <lineage>
        <taxon>Bacteria</taxon>
        <taxon>Bacillati</taxon>
        <taxon>Actinomycetota</taxon>
        <taxon>Actinomycetes</taxon>
        <taxon>Glycomycetales</taxon>
        <taxon>Glycomycetaceae</taxon>
        <taxon>Glycomyces</taxon>
    </lineage>
</organism>
<dbReference type="Gene3D" id="1.10.287.130">
    <property type="match status" value="1"/>
</dbReference>
<evidence type="ECO:0000256" key="8">
    <source>
        <dbReference type="ARBA" id="ARBA00022989"/>
    </source>
</evidence>
<keyword evidence="16" id="KW-1185">Reference proteome</keyword>
<keyword evidence="10 11" id="KW-0472">Membrane</keyword>
<dbReference type="InterPro" id="IPR036890">
    <property type="entry name" value="HATPase_C_sf"/>
</dbReference>
<accession>A0ABS3U2Y8</accession>
<sequence>MAVTTVALCALALAIAIVSATALLEGVLTDRIDEQLRGAAEIAERRAPVDDLPGGGPVRDPFAPTTDMPEVPRVYVYDADGAFVNAIGDGDEEVDFPALTDLGDLGEHTESAAPYTVEDTDGNAWRVLVEKDGDTGYVVLALSVEHVEAATESLLLIGSGVSLAILALLAVGALWVVGIGLRPLDRMEVTAVQIAEGRLDERVADTDPHTETGRLGQALNMMLARIQAGLDDSAASEGRLRQFLADASHELRTPLTSITGFAQLYQRGGAPPGPVLDEAVGRIVAESQRMRLLLDDLMLLAAIDEQRPSGRGEVDLLGICADVIGDAHLRERGRFVSLEPLSGGTEDLLDAVAVVGDEPRLRQVVTNLVANALRHTPSQAQIAVRLGWSGSAGPPCLAQVGEVPPPPCAVVEVVDTGPGIAAEHAEAVFERLYRLDPGRARVTTADEGGSGLGLSIVAAIVTTHGGCVRLASTPGGGATFRVLLPER</sequence>
<name>A0ABS3U2Y8_9ACTN</name>
<evidence type="ECO:0000313" key="15">
    <source>
        <dbReference type="EMBL" id="MBO3733135.1"/>
    </source>
</evidence>
<dbReference type="PROSITE" id="PS50109">
    <property type="entry name" value="HIS_KIN"/>
    <property type="match status" value="1"/>
</dbReference>
<evidence type="ECO:0000256" key="6">
    <source>
        <dbReference type="ARBA" id="ARBA00022692"/>
    </source>
</evidence>
<evidence type="ECO:0000259" key="13">
    <source>
        <dbReference type="PROSITE" id="PS50109"/>
    </source>
</evidence>
<dbReference type="Gene3D" id="3.30.565.10">
    <property type="entry name" value="Histidine kinase-like ATPase, C-terminal domain"/>
    <property type="match status" value="1"/>
</dbReference>